<feature type="region of interest" description="Disordered" evidence="7">
    <location>
        <begin position="1295"/>
        <end position="1328"/>
    </location>
</feature>
<name>A0A922HZ60_DERFA</name>
<reference evidence="9" key="2">
    <citation type="journal article" date="2022" name="Res Sq">
        <title>Comparative Genomics Reveals Insights into the Divergent Evolution of Astigmatic Mites and Household Pest Adaptations.</title>
        <authorList>
            <person name="Xiong Q."/>
            <person name="Wan A.T.-Y."/>
            <person name="Liu X.-Y."/>
            <person name="Fung C.S.-H."/>
            <person name="Xiao X."/>
            <person name="Malainual N."/>
            <person name="Hou J."/>
            <person name="Wang L."/>
            <person name="Wang M."/>
            <person name="Yang K."/>
            <person name="Cui Y."/>
            <person name="Leung E."/>
            <person name="Nong W."/>
            <person name="Shin S.-K."/>
            <person name="Au S."/>
            <person name="Jeong K.Y."/>
            <person name="Chew F.T."/>
            <person name="Hui J."/>
            <person name="Leung T.F."/>
            <person name="Tungtrongchitr A."/>
            <person name="Zhong N."/>
            <person name="Liu Z."/>
            <person name="Tsui S."/>
        </authorList>
    </citation>
    <scope>NUCLEOTIDE SEQUENCE</scope>
    <source>
        <strain evidence="9">Derf</strain>
        <tissue evidence="9">Whole organism</tissue>
    </source>
</reference>
<evidence type="ECO:0000256" key="2">
    <source>
        <dbReference type="ARBA" id="ARBA00022679"/>
    </source>
</evidence>
<accession>A0A922HZ60</accession>
<keyword evidence="6" id="KW-0175">Coiled coil</keyword>
<evidence type="ECO:0000313" key="10">
    <source>
        <dbReference type="Proteomes" id="UP000790347"/>
    </source>
</evidence>
<dbReference type="SUPFAM" id="SSF53098">
    <property type="entry name" value="Ribonuclease H-like"/>
    <property type="match status" value="1"/>
</dbReference>
<dbReference type="PANTHER" id="PTHR10267:SF0">
    <property type="entry name" value="DNA POLYMERASE SUBUNIT GAMMA-1"/>
    <property type="match status" value="1"/>
</dbReference>
<evidence type="ECO:0000256" key="6">
    <source>
        <dbReference type="SAM" id="Coils"/>
    </source>
</evidence>
<dbReference type="GO" id="GO:0003677">
    <property type="term" value="F:DNA binding"/>
    <property type="evidence" value="ECO:0007669"/>
    <property type="project" value="InterPro"/>
</dbReference>
<keyword evidence="2" id="KW-0808">Transferase</keyword>
<dbReference type="Proteomes" id="UP000790347">
    <property type="component" value="Unassembled WGS sequence"/>
</dbReference>
<evidence type="ECO:0000256" key="3">
    <source>
        <dbReference type="ARBA" id="ARBA00022695"/>
    </source>
</evidence>
<dbReference type="InterPro" id="IPR012337">
    <property type="entry name" value="RNaseH-like_sf"/>
</dbReference>
<dbReference type="Pfam" id="PF18136">
    <property type="entry name" value="DNApol_Exo"/>
    <property type="match status" value="2"/>
</dbReference>
<dbReference type="InterPro" id="IPR041336">
    <property type="entry name" value="DNApol_Exo"/>
</dbReference>
<evidence type="ECO:0000259" key="8">
    <source>
        <dbReference type="SMART" id="SM00482"/>
    </source>
</evidence>
<dbReference type="Pfam" id="PF00476">
    <property type="entry name" value="DNA_pol_A"/>
    <property type="match status" value="1"/>
</dbReference>
<protein>
    <recommendedName>
        <fullName evidence="1">DNA-directed DNA polymerase</fullName>
        <ecNumber evidence="1">2.7.7.7</ecNumber>
    </recommendedName>
    <alternativeName>
        <fullName evidence="5">Mitochondrial DNA polymerase catalytic subunit</fullName>
    </alternativeName>
</protein>
<dbReference type="GO" id="GO:0003887">
    <property type="term" value="F:DNA-directed DNA polymerase activity"/>
    <property type="evidence" value="ECO:0007669"/>
    <property type="project" value="UniProtKB-KW"/>
</dbReference>
<dbReference type="InterPro" id="IPR001098">
    <property type="entry name" value="DNA-dir_DNA_pol_A_palm_dom"/>
</dbReference>
<dbReference type="PRINTS" id="PR00867">
    <property type="entry name" value="DNAPOLG"/>
</dbReference>
<evidence type="ECO:0000256" key="4">
    <source>
        <dbReference type="ARBA" id="ARBA00022932"/>
    </source>
</evidence>
<dbReference type="GO" id="GO:0006264">
    <property type="term" value="P:mitochondrial DNA replication"/>
    <property type="evidence" value="ECO:0007669"/>
    <property type="project" value="TreeGrafter"/>
</dbReference>
<dbReference type="EC" id="2.7.7.7" evidence="1"/>
<feature type="compositionally biased region" description="Polar residues" evidence="7">
    <location>
        <begin position="1317"/>
        <end position="1328"/>
    </location>
</feature>
<dbReference type="SUPFAM" id="SSF56672">
    <property type="entry name" value="DNA/RNA polymerases"/>
    <property type="match status" value="1"/>
</dbReference>
<keyword evidence="10" id="KW-1185">Reference proteome</keyword>
<dbReference type="InterPro" id="IPR043502">
    <property type="entry name" value="DNA/RNA_pol_sf"/>
</dbReference>
<dbReference type="PROSITE" id="PS00447">
    <property type="entry name" value="DNA_POLYMERASE_A"/>
    <property type="match status" value="1"/>
</dbReference>
<organism evidence="9 10">
    <name type="scientific">Dermatophagoides farinae</name>
    <name type="common">American house dust mite</name>
    <dbReference type="NCBI Taxonomy" id="6954"/>
    <lineage>
        <taxon>Eukaryota</taxon>
        <taxon>Metazoa</taxon>
        <taxon>Ecdysozoa</taxon>
        <taxon>Arthropoda</taxon>
        <taxon>Chelicerata</taxon>
        <taxon>Arachnida</taxon>
        <taxon>Acari</taxon>
        <taxon>Acariformes</taxon>
        <taxon>Sarcoptiformes</taxon>
        <taxon>Astigmata</taxon>
        <taxon>Psoroptidia</taxon>
        <taxon>Analgoidea</taxon>
        <taxon>Pyroglyphidae</taxon>
        <taxon>Dermatophagoidinae</taxon>
        <taxon>Dermatophagoides</taxon>
    </lineage>
</organism>
<evidence type="ECO:0000256" key="7">
    <source>
        <dbReference type="SAM" id="MobiDB-lite"/>
    </source>
</evidence>
<dbReference type="InterPro" id="IPR019760">
    <property type="entry name" value="DNA-dir_DNA_pol_A_CS"/>
</dbReference>
<dbReference type="InterPro" id="IPR006964">
    <property type="entry name" value="NUDE_dom"/>
</dbReference>
<dbReference type="GO" id="GO:0008408">
    <property type="term" value="F:3'-5' exonuclease activity"/>
    <property type="evidence" value="ECO:0007669"/>
    <property type="project" value="TreeGrafter"/>
</dbReference>
<dbReference type="Gene3D" id="3.30.420.390">
    <property type="match status" value="2"/>
</dbReference>
<feature type="coiled-coil region" evidence="6">
    <location>
        <begin position="344"/>
        <end position="371"/>
    </location>
</feature>
<dbReference type="Gene3D" id="1.10.150.20">
    <property type="entry name" value="5' to 3' exonuclease, C-terminal subdomain"/>
    <property type="match status" value="1"/>
</dbReference>
<evidence type="ECO:0000313" key="9">
    <source>
        <dbReference type="EMBL" id="KAH9516813.1"/>
    </source>
</evidence>
<gene>
    <name evidence="9" type="ORF">DERF_007532</name>
</gene>
<dbReference type="PANTHER" id="PTHR10267">
    <property type="entry name" value="DNA POLYMERASE SUBUNIT GAMMA-1"/>
    <property type="match status" value="1"/>
</dbReference>
<feature type="domain" description="DNA-directed DNA polymerase family A palm" evidence="8">
    <location>
        <begin position="652"/>
        <end position="855"/>
    </location>
</feature>
<dbReference type="Gene3D" id="6.10.250.1080">
    <property type="match status" value="1"/>
</dbReference>
<dbReference type="EMBL" id="ASGP02000003">
    <property type="protein sequence ID" value="KAH9516813.1"/>
    <property type="molecule type" value="Genomic_DNA"/>
</dbReference>
<dbReference type="Gene3D" id="3.30.70.370">
    <property type="match status" value="1"/>
</dbReference>
<comment type="caution">
    <text evidence="9">The sequence shown here is derived from an EMBL/GenBank/DDBJ whole genome shotgun (WGS) entry which is preliminary data.</text>
</comment>
<keyword evidence="4" id="KW-0239">DNA-directed DNA polymerase</keyword>
<evidence type="ECO:0000256" key="5">
    <source>
        <dbReference type="ARBA" id="ARBA00031966"/>
    </source>
</evidence>
<dbReference type="Pfam" id="PF04880">
    <property type="entry name" value="NUDE_C"/>
    <property type="match status" value="1"/>
</dbReference>
<proteinExistence type="predicted"/>
<feature type="coiled-coil region" evidence="6">
    <location>
        <begin position="1010"/>
        <end position="1167"/>
    </location>
</feature>
<sequence length="1328" mass="152031">MKYFRANQLGIQMIPEFLHRKLFAKKLPVSINNSRKNMIIDQLKKSIQNIEFKIDNTSSPIVTKNPWRELIAYLPEITNNDVITHINSLGRRYSEPYLKKIEKLLQIPDNLLTNTPKNWSFNHGWTRYELVNDSSNIPLEDALVFDVEVSLDKNNYNRPTLAVALSPNACSKITIDDLIPMGTFANTERLIVGHNVSFDRSFIQEQYKIDLDQTRFLDTMSLHICVSGLNQEQKIFAIRNGNPWETISSLNNLNDVYKLYCQSKSGISKDPRDVFIKGTMIDVVENFSYLTDYCATDVVVTLQILKSLFPQFIDRFPSPITLAGMLEMSVMYLPANQNTWKRYLDESQSIYNQYKNEINETLKEIACESCQAFVNEEYKKDPWFWDLDWKTRTIAYKKSFKEIQYDKFKDKDSFIKELIETKKHLKKNQPILPGYPQWFVELCENSKYLNKVDALDFNDIFNFDQFNITTKLRTIPKILQLMWNGYPLFFDQTYGWGYLVPYTNDVEDESNFLPFETMKKFIDDNNFEYLDLEKCIKDVKIPGCLFFKLPHKDGPNKRVGNPLSKDFIKKISDGTLKSSMSTVSNDLVSHQNKISYWVNSSKRILSQLIIPYDPNTGDGSILPRVVVSGTVTRRAVEPTWLTASNSYPERLGSELKGMIQCPNGYSYVGADVDSQELWIASLLGDSYFCGMQGATGLGWMTLKGERSKSTDMHSVTAATINITRNEAKVLNYARIYGSGMEFASRFLKQSNPSISEEEAKKKAKKIFLQTKEQIATSAEPETPFLRCRISRALEPTAVGHDYMTSRVNWVVQSSAVDFLHIILVCMKWLMESFQIKGRFSISIHDEIRYIIRDEYRFRAALALQFANLLTRSYFTSSLNLNDLPASVAFFTSIEIDKCLRKDANDDCKTPSNSLGLSKGYGISAGISLNVYELLDMLKSDQSFIRMFEDQTKCIEIENSKIFSLVKLIRGSPIHNMAHSGDNDTESFYDDNQNIDDATPDMKVFFYKKRYEELQAEFEEYQCSSRELENELETQLSHYERRIKELEMKNSHLLNENDILRNKLEKTTVDGNQQTILLQEKLAEVTSINEQLTTHIRELEQSNDDLERAKRHLDATLADFDAKLNEQIERNELLESEIGEKEQLQVVIQRLKDEARDLRLELMIQQNVKSNNKSNISTTTPEVETSTSPLNRRATISSPLSANIQTTIVSDDTNNKNCNISTNSTVIHQNNNNNALKTSNQIPLLSASSRISALNIVSDLLRKVGALESKLASCRNIMPISSSTSGNSGLMKTNITTNGTTDNKNIISNNNNDHHHGQTTTLKNINANA</sequence>
<keyword evidence="3" id="KW-0548">Nucleotidyltransferase</keyword>
<dbReference type="InterPro" id="IPR002297">
    <property type="entry name" value="DNA-dir_DNA_pol_A_mt"/>
</dbReference>
<dbReference type="GO" id="GO:0005760">
    <property type="term" value="C:gamma DNA polymerase complex"/>
    <property type="evidence" value="ECO:0007669"/>
    <property type="project" value="InterPro"/>
</dbReference>
<reference evidence="9" key="1">
    <citation type="submission" date="2013-05" db="EMBL/GenBank/DDBJ databases">
        <authorList>
            <person name="Yim A.K.Y."/>
            <person name="Chan T.F."/>
            <person name="Ji K.M."/>
            <person name="Liu X.Y."/>
            <person name="Zhou J.W."/>
            <person name="Li R.Q."/>
            <person name="Yang K.Y."/>
            <person name="Li J."/>
            <person name="Li M."/>
            <person name="Law P.T.W."/>
            <person name="Wu Y.L."/>
            <person name="Cai Z.L."/>
            <person name="Qin H."/>
            <person name="Bao Y."/>
            <person name="Leung R.K.K."/>
            <person name="Ng P.K.S."/>
            <person name="Zou J."/>
            <person name="Zhong X.J."/>
            <person name="Ran P.X."/>
            <person name="Zhong N.S."/>
            <person name="Liu Z.G."/>
            <person name="Tsui S.K.W."/>
        </authorList>
    </citation>
    <scope>NUCLEOTIDE SEQUENCE</scope>
    <source>
        <strain evidence="9">Derf</strain>
        <tissue evidence="9">Whole organism</tissue>
    </source>
</reference>
<evidence type="ECO:0000256" key="1">
    <source>
        <dbReference type="ARBA" id="ARBA00012417"/>
    </source>
</evidence>
<dbReference type="SMART" id="SM00482">
    <property type="entry name" value="POLAc"/>
    <property type="match status" value="1"/>
</dbReference>